<dbReference type="PANTHER" id="PTHR48473">
    <property type="entry name" value="TIR DOMAIN-CONTAINING PROTEIN"/>
    <property type="match status" value="1"/>
</dbReference>
<dbReference type="EMBL" id="JBBPBK010000002">
    <property type="protein sequence ID" value="KAK9289775.1"/>
    <property type="molecule type" value="Genomic_DNA"/>
</dbReference>
<sequence>MEKCLMEFDSQSKNSSEEALRKWRLAVGGMVKNPRRRFRMVADLVKRKEAEKRLNIQVSGSYGEASVNEKDGDNGGRYWFDVVNEQARQDSEEEDTKGDVTKESGDQPSGSRAEFVVIETMYNRGNPFAEDEHYEKVEWHEVRSSNKVFWKWFIVIFNLLFEILTLAFDQVSSPAKPVFALVGLLLSLVVVAICVIEFSWKAQKAKVIRRQLGRICWFYYPSPSDMLFGNFVEIFGLICAILQVLSSAIQYGFFHRHADNPIKFSLFPVIFAHLCGLFKATQLSQ</sequence>
<evidence type="ECO:0000313" key="4">
    <source>
        <dbReference type="EMBL" id="KAK9289775.1"/>
    </source>
</evidence>
<dbReference type="AlphaFoldDB" id="A0AAP0S8X0"/>
<keyword evidence="5" id="KW-1185">Reference proteome</keyword>
<organism evidence="4 5">
    <name type="scientific">Liquidambar formosana</name>
    <name type="common">Formosan gum</name>
    <dbReference type="NCBI Taxonomy" id="63359"/>
    <lineage>
        <taxon>Eukaryota</taxon>
        <taxon>Viridiplantae</taxon>
        <taxon>Streptophyta</taxon>
        <taxon>Embryophyta</taxon>
        <taxon>Tracheophyta</taxon>
        <taxon>Spermatophyta</taxon>
        <taxon>Magnoliopsida</taxon>
        <taxon>eudicotyledons</taxon>
        <taxon>Gunneridae</taxon>
        <taxon>Pentapetalae</taxon>
        <taxon>Saxifragales</taxon>
        <taxon>Altingiaceae</taxon>
        <taxon>Liquidambar</taxon>
    </lineage>
</organism>
<protein>
    <recommendedName>
        <fullName evidence="3">Calcium-transporting P-type ATPase N-terminal autoinhibitory domain-containing protein</fullName>
    </recommendedName>
</protein>
<keyword evidence="2" id="KW-0472">Membrane</keyword>
<dbReference type="PANTHER" id="PTHR48473:SF1">
    <property type="entry name" value="TIR DOMAIN-CONTAINING PROTEIN"/>
    <property type="match status" value="1"/>
</dbReference>
<dbReference type="GO" id="GO:0005516">
    <property type="term" value="F:calmodulin binding"/>
    <property type="evidence" value="ECO:0007669"/>
    <property type="project" value="InterPro"/>
</dbReference>
<evidence type="ECO:0000256" key="2">
    <source>
        <dbReference type="SAM" id="Phobius"/>
    </source>
</evidence>
<name>A0AAP0S8X0_LIQFO</name>
<keyword evidence="2" id="KW-0812">Transmembrane</keyword>
<proteinExistence type="predicted"/>
<feature type="domain" description="Calcium-transporting P-type ATPase N-terminal autoinhibitory" evidence="3">
    <location>
        <begin position="7"/>
        <end position="49"/>
    </location>
</feature>
<feature type="transmembrane region" description="Helical" evidence="2">
    <location>
        <begin position="148"/>
        <end position="168"/>
    </location>
</feature>
<evidence type="ECO:0000313" key="5">
    <source>
        <dbReference type="Proteomes" id="UP001415857"/>
    </source>
</evidence>
<evidence type="ECO:0000259" key="3">
    <source>
        <dbReference type="Pfam" id="PF12515"/>
    </source>
</evidence>
<comment type="caution">
    <text evidence="4">The sequence shown here is derived from an EMBL/GenBank/DDBJ whole genome shotgun (WGS) entry which is preliminary data.</text>
</comment>
<evidence type="ECO:0000256" key="1">
    <source>
        <dbReference type="SAM" id="MobiDB-lite"/>
    </source>
</evidence>
<keyword evidence="2" id="KW-1133">Transmembrane helix</keyword>
<feature type="transmembrane region" description="Helical" evidence="2">
    <location>
        <begin position="261"/>
        <end position="280"/>
    </location>
</feature>
<dbReference type="Proteomes" id="UP001415857">
    <property type="component" value="Unassembled WGS sequence"/>
</dbReference>
<dbReference type="Pfam" id="PF12515">
    <property type="entry name" value="CaATP_NAI"/>
    <property type="match status" value="1"/>
</dbReference>
<feature type="region of interest" description="Disordered" evidence="1">
    <location>
        <begin position="87"/>
        <end position="111"/>
    </location>
</feature>
<dbReference type="Gene3D" id="1.20.5.170">
    <property type="match status" value="1"/>
</dbReference>
<reference evidence="4 5" key="1">
    <citation type="journal article" date="2024" name="Plant J.">
        <title>Genome sequences and population genomics reveal climatic adaptation and genomic divergence between two closely related sweetgum species.</title>
        <authorList>
            <person name="Xu W.Q."/>
            <person name="Ren C.Q."/>
            <person name="Zhang X.Y."/>
            <person name="Comes H.P."/>
            <person name="Liu X.H."/>
            <person name="Li Y.G."/>
            <person name="Kettle C.J."/>
            <person name="Jalonen R."/>
            <person name="Gaisberger H."/>
            <person name="Ma Y.Z."/>
            <person name="Qiu Y.X."/>
        </authorList>
    </citation>
    <scope>NUCLEOTIDE SEQUENCE [LARGE SCALE GENOMIC DNA]</scope>
    <source>
        <strain evidence="4">Hangzhou</strain>
    </source>
</reference>
<feature type="transmembrane region" description="Helical" evidence="2">
    <location>
        <begin position="180"/>
        <end position="200"/>
    </location>
</feature>
<dbReference type="InterPro" id="IPR024750">
    <property type="entry name" value="Ca_ATPase_N_dom"/>
</dbReference>
<gene>
    <name evidence="4" type="ORF">L1049_007934</name>
</gene>
<feature type="transmembrane region" description="Helical" evidence="2">
    <location>
        <begin position="227"/>
        <end position="249"/>
    </location>
</feature>
<accession>A0AAP0S8X0</accession>